<dbReference type="Proteomes" id="UP000637788">
    <property type="component" value="Unassembled WGS sequence"/>
</dbReference>
<evidence type="ECO:0000256" key="1">
    <source>
        <dbReference type="SAM" id="MobiDB-lite"/>
    </source>
</evidence>
<name>A0A917RIJ5_9ACTN</name>
<dbReference type="EMBL" id="BMPQ01000036">
    <property type="protein sequence ID" value="GGL08699.1"/>
    <property type="molecule type" value="Genomic_DNA"/>
</dbReference>
<accession>A0A917RIJ5</accession>
<protein>
    <submittedName>
        <fullName evidence="2">Uncharacterized protein</fullName>
    </submittedName>
</protein>
<comment type="caution">
    <text evidence="2">The sequence shown here is derived from an EMBL/GenBank/DDBJ whole genome shotgun (WGS) entry which is preliminary data.</text>
</comment>
<sequence length="135" mass="14258">MPSFVPLPLSEPPHAAVTPAPAATSRAVWTNRLRDRSTFVLLLFDVIGDRGRFTRVPAVLCLGRGSARAQERRAGGRPVRAPVRAAPGGRGPAVEPGPALRAVVSQGVRHECFPSPEPPTASGSLLPFAQEVLVQ</sequence>
<gene>
    <name evidence="2" type="ORF">GCM10010094_81850</name>
</gene>
<feature type="region of interest" description="Disordered" evidence="1">
    <location>
        <begin position="70"/>
        <end position="97"/>
    </location>
</feature>
<reference evidence="2" key="1">
    <citation type="journal article" date="2014" name="Int. J. Syst. Evol. Microbiol.">
        <title>Complete genome sequence of Corynebacterium casei LMG S-19264T (=DSM 44701T), isolated from a smear-ripened cheese.</title>
        <authorList>
            <consortium name="US DOE Joint Genome Institute (JGI-PGF)"/>
            <person name="Walter F."/>
            <person name="Albersmeier A."/>
            <person name="Kalinowski J."/>
            <person name="Ruckert C."/>
        </authorList>
    </citation>
    <scope>NUCLEOTIDE SEQUENCE</scope>
    <source>
        <strain evidence="2">JCM 3035</strain>
    </source>
</reference>
<organism evidence="2 3">
    <name type="scientific">Streptomyces flaveus</name>
    <dbReference type="NCBI Taxonomy" id="66370"/>
    <lineage>
        <taxon>Bacteria</taxon>
        <taxon>Bacillati</taxon>
        <taxon>Actinomycetota</taxon>
        <taxon>Actinomycetes</taxon>
        <taxon>Kitasatosporales</taxon>
        <taxon>Streptomycetaceae</taxon>
        <taxon>Streptomyces</taxon>
        <taxon>Streptomyces aurantiacus group</taxon>
    </lineage>
</organism>
<reference evidence="2" key="2">
    <citation type="submission" date="2020-09" db="EMBL/GenBank/DDBJ databases">
        <authorList>
            <person name="Sun Q."/>
            <person name="Ohkuma M."/>
        </authorList>
    </citation>
    <scope>NUCLEOTIDE SEQUENCE</scope>
    <source>
        <strain evidence="2">JCM 3035</strain>
    </source>
</reference>
<evidence type="ECO:0000313" key="2">
    <source>
        <dbReference type="EMBL" id="GGL08699.1"/>
    </source>
</evidence>
<keyword evidence="3" id="KW-1185">Reference proteome</keyword>
<proteinExistence type="predicted"/>
<dbReference type="AlphaFoldDB" id="A0A917RIJ5"/>
<evidence type="ECO:0000313" key="3">
    <source>
        <dbReference type="Proteomes" id="UP000637788"/>
    </source>
</evidence>